<feature type="region of interest" description="Disordered" evidence="1">
    <location>
        <begin position="1"/>
        <end position="91"/>
    </location>
</feature>
<sequence length="368" mass="38589">MKKQDTKTSPPVKVVGFRVEGATPSPRDTSLADAAAASTAAGSPSPVIIPPAFAGHGRSGGGDATPTLRPAATPPSAGSATFQLDDSDESSVCSLPPIRTEAQGLDPDAFARDRTPTKGQAVASPPAGIRALPLTPVGTSAPSDLGGQFAAAAATPLAGGAQFAGPTWPVCRRCSAAGFTRLCLDDNENARYSFRTPNPCLGGAEMWGEMFLSARPRTCKASQLEPVPNVWNRAGLSMNPSKQAPLKCPPAYTRAGPADKPLLKAFLSVYFTSSVFMAKTIDRYDNNMYCDDAFRSIDYSNIVGCIRKADAPKDKAMVVARGVITFRCYAPPVGAGLQTPLNTIGLTVRGMYTMQCKPKVAFKWSGPK</sequence>
<evidence type="ECO:0000313" key="3">
    <source>
        <dbReference type="Proteomes" id="UP000008141"/>
    </source>
</evidence>
<dbReference type="OrthoDB" id="10254737at2759"/>
<evidence type="ECO:0000313" key="2">
    <source>
        <dbReference type="EMBL" id="EFN52436.1"/>
    </source>
</evidence>
<keyword evidence="3" id="KW-1185">Reference proteome</keyword>
<reference evidence="2 3" key="1">
    <citation type="journal article" date="2010" name="Plant Cell">
        <title>The Chlorella variabilis NC64A genome reveals adaptation to photosymbiosis, coevolution with viruses, and cryptic sex.</title>
        <authorList>
            <person name="Blanc G."/>
            <person name="Duncan G."/>
            <person name="Agarkova I."/>
            <person name="Borodovsky M."/>
            <person name="Gurnon J."/>
            <person name="Kuo A."/>
            <person name="Lindquist E."/>
            <person name="Lucas S."/>
            <person name="Pangilinan J."/>
            <person name="Polle J."/>
            <person name="Salamov A."/>
            <person name="Terry A."/>
            <person name="Yamada T."/>
            <person name="Dunigan D.D."/>
            <person name="Grigoriev I.V."/>
            <person name="Claverie J.M."/>
            <person name="Van Etten J.L."/>
        </authorList>
    </citation>
    <scope>NUCLEOTIDE SEQUENCE [LARGE SCALE GENOMIC DNA]</scope>
    <source>
        <strain evidence="2 3">NC64A</strain>
    </source>
</reference>
<dbReference type="EMBL" id="GL433856">
    <property type="protein sequence ID" value="EFN52436.1"/>
    <property type="molecule type" value="Genomic_DNA"/>
</dbReference>
<feature type="compositionally biased region" description="Low complexity" evidence="1">
    <location>
        <begin position="64"/>
        <end position="81"/>
    </location>
</feature>
<feature type="compositionally biased region" description="Low complexity" evidence="1">
    <location>
        <begin position="28"/>
        <end position="41"/>
    </location>
</feature>
<dbReference type="RefSeq" id="XP_005844538.1">
    <property type="nucleotide sequence ID" value="XM_005844476.1"/>
</dbReference>
<evidence type="ECO:0000256" key="1">
    <source>
        <dbReference type="SAM" id="MobiDB-lite"/>
    </source>
</evidence>
<proteinExistence type="predicted"/>
<dbReference type="KEGG" id="cvr:CHLNCDRAFT_138963"/>
<protein>
    <submittedName>
        <fullName evidence="2">Expressed protein</fullName>
    </submittedName>
</protein>
<accession>E1ZP17</accession>
<organism evidence="3">
    <name type="scientific">Chlorella variabilis</name>
    <name type="common">Green alga</name>
    <dbReference type="NCBI Taxonomy" id="554065"/>
    <lineage>
        <taxon>Eukaryota</taxon>
        <taxon>Viridiplantae</taxon>
        <taxon>Chlorophyta</taxon>
        <taxon>core chlorophytes</taxon>
        <taxon>Trebouxiophyceae</taxon>
        <taxon>Chlorellales</taxon>
        <taxon>Chlorellaceae</taxon>
        <taxon>Chlorella clade</taxon>
        <taxon>Chlorella</taxon>
    </lineage>
</organism>
<dbReference type="Proteomes" id="UP000008141">
    <property type="component" value="Unassembled WGS sequence"/>
</dbReference>
<gene>
    <name evidence="2" type="ORF">CHLNCDRAFT_138963</name>
</gene>
<name>E1ZP17_CHLVA</name>
<dbReference type="InParanoid" id="E1ZP17"/>
<dbReference type="GeneID" id="17351883"/>
<dbReference type="AlphaFoldDB" id="E1ZP17"/>